<comment type="caution">
    <text evidence="2">The sequence shown here is derived from an EMBL/GenBank/DDBJ whole genome shotgun (WGS) entry which is preliminary data.</text>
</comment>
<gene>
    <name evidence="2" type="primary">speG</name>
    <name evidence="2" type="ORF">L497_0468</name>
</gene>
<evidence type="ECO:0000259" key="1">
    <source>
        <dbReference type="PROSITE" id="PS51186"/>
    </source>
</evidence>
<dbReference type="PANTHER" id="PTHR43415">
    <property type="entry name" value="SPERMIDINE N(1)-ACETYLTRANSFERASE"/>
    <property type="match status" value="1"/>
</dbReference>
<dbReference type="GO" id="GO:0004145">
    <property type="term" value="F:diamine N-acetyltransferase activity"/>
    <property type="evidence" value="ECO:0007669"/>
    <property type="project" value="TreeGrafter"/>
</dbReference>
<dbReference type="SUPFAM" id="SSF55729">
    <property type="entry name" value="Acyl-CoA N-acyltransferases (Nat)"/>
    <property type="match status" value="1"/>
</dbReference>
<reference evidence="2 3" key="1">
    <citation type="submission" date="2014-03" db="EMBL/GenBank/DDBJ databases">
        <title>Genome sequence of Bordetella holmseii.</title>
        <authorList>
            <person name="Harvill E."/>
            <person name="Goodfield L.L."/>
            <person name="Ivanov Y."/>
            <person name="Meyer J.A."/>
            <person name="Newth C."/>
            <person name="Cassiday P."/>
            <person name="Tondella M.L."/>
            <person name="Liao P."/>
            <person name="Zimmerman J."/>
            <person name="Meert K."/>
            <person name="Wessel D."/>
            <person name="Berger J."/>
            <person name="Dean J.M."/>
            <person name="Holubkov R."/>
            <person name="Burr J."/>
            <person name="Liu T."/>
            <person name="Brinkac L.M."/>
            <person name="Sanka R."/>
            <person name="Kim M."/>
            <person name="Losada L."/>
        </authorList>
    </citation>
    <scope>NUCLEOTIDE SEQUENCE [LARGE SCALE GENOMIC DNA]</scope>
    <source>
        <strain evidence="2 3">CDC-H585-BH</strain>
    </source>
</reference>
<dbReference type="Gene3D" id="3.40.630.30">
    <property type="match status" value="1"/>
</dbReference>
<evidence type="ECO:0000313" key="2">
    <source>
        <dbReference type="EMBL" id="KAK97239.1"/>
    </source>
</evidence>
<sequence length="80" mass="9300">MLNLHKVYLVVDKQNEAAVHIYQACGFSVEGELREEFFSNGRYRDAYRMSLLQSEYLSTYGSIPEHASVLRDWQPQIDGE</sequence>
<dbReference type="EMBL" id="JFZZ01000029">
    <property type="protein sequence ID" value="KAK97239.1"/>
    <property type="molecule type" value="Genomic_DNA"/>
</dbReference>
<name>A0A158M7M8_9BORD</name>
<organism evidence="2 3">
    <name type="scientific">Bordetella holmesii CDC-H585-BH</name>
    <dbReference type="NCBI Taxonomy" id="1331206"/>
    <lineage>
        <taxon>Bacteria</taxon>
        <taxon>Pseudomonadati</taxon>
        <taxon>Pseudomonadota</taxon>
        <taxon>Betaproteobacteria</taxon>
        <taxon>Burkholderiales</taxon>
        <taxon>Alcaligenaceae</taxon>
        <taxon>Bordetella</taxon>
    </lineage>
</organism>
<dbReference type="PROSITE" id="PS51186">
    <property type="entry name" value="GNAT"/>
    <property type="match status" value="1"/>
</dbReference>
<dbReference type="Proteomes" id="UP000026682">
    <property type="component" value="Unassembled WGS sequence"/>
</dbReference>
<keyword evidence="2" id="KW-0808">Transferase</keyword>
<evidence type="ECO:0000313" key="3">
    <source>
        <dbReference type="Proteomes" id="UP000026682"/>
    </source>
</evidence>
<dbReference type="PANTHER" id="PTHR43415:SF6">
    <property type="entry name" value="SPERMIDINE N(1)-ACETYLTRANSFERASE"/>
    <property type="match status" value="1"/>
</dbReference>
<dbReference type="InterPro" id="IPR016181">
    <property type="entry name" value="Acyl_CoA_acyltransferase"/>
</dbReference>
<dbReference type="AlphaFoldDB" id="A0A158M7M8"/>
<feature type="domain" description="N-acetyltransferase" evidence="1">
    <location>
        <begin position="1"/>
        <end position="54"/>
    </location>
</feature>
<proteinExistence type="predicted"/>
<protein>
    <submittedName>
        <fullName evidence="2">Diamine N-acetyltransferase</fullName>
    </submittedName>
</protein>
<dbReference type="PATRIC" id="fig|1331206.3.peg.725"/>
<accession>A0A158M7M8</accession>
<dbReference type="InterPro" id="IPR000182">
    <property type="entry name" value="GNAT_dom"/>
</dbReference>